<dbReference type="InterPro" id="IPR020845">
    <property type="entry name" value="AMP-binding_CS"/>
</dbReference>
<dbReference type="PANTHER" id="PTHR43767:SF11">
    <property type="entry name" value="MEDIUM-CHAIN-FATTY-ACID--COA LIGASE"/>
    <property type="match status" value="1"/>
</dbReference>
<evidence type="ECO:0000259" key="1">
    <source>
        <dbReference type="Pfam" id="PF00501"/>
    </source>
</evidence>
<proteinExistence type="predicted"/>
<dbReference type="Pfam" id="PF13193">
    <property type="entry name" value="AMP-binding_C"/>
    <property type="match status" value="1"/>
</dbReference>
<dbReference type="Gene3D" id="3.30.300.30">
    <property type="match status" value="1"/>
</dbReference>
<dbReference type="RefSeq" id="WP_115827243.1">
    <property type="nucleotide sequence ID" value="NZ_QTUB01000001.1"/>
</dbReference>
<dbReference type="GO" id="GO:0016877">
    <property type="term" value="F:ligase activity, forming carbon-sulfur bonds"/>
    <property type="evidence" value="ECO:0007669"/>
    <property type="project" value="UniProtKB-ARBA"/>
</dbReference>
<evidence type="ECO:0000259" key="2">
    <source>
        <dbReference type="Pfam" id="PF13193"/>
    </source>
</evidence>
<feature type="domain" description="AMP-dependent synthetase/ligase" evidence="1">
    <location>
        <begin position="8"/>
        <end position="373"/>
    </location>
</feature>
<dbReference type="EMBL" id="QTUB01000001">
    <property type="protein sequence ID" value="REF28603.1"/>
    <property type="molecule type" value="Genomic_DNA"/>
</dbReference>
<dbReference type="InterPro" id="IPR025110">
    <property type="entry name" value="AMP-bd_C"/>
</dbReference>
<feature type="domain" description="AMP-binding enzyme C-terminal" evidence="2">
    <location>
        <begin position="423"/>
        <end position="505"/>
    </location>
</feature>
<dbReference type="Proteomes" id="UP000256294">
    <property type="component" value="Unassembled WGS sequence"/>
</dbReference>
<dbReference type="InterPro" id="IPR050237">
    <property type="entry name" value="ATP-dep_AMP-bd_enzyme"/>
</dbReference>
<accession>A0A3D9UJL2</accession>
<dbReference type="PANTHER" id="PTHR43767">
    <property type="entry name" value="LONG-CHAIN-FATTY-ACID--COA LIGASE"/>
    <property type="match status" value="1"/>
</dbReference>
<dbReference type="InterPro" id="IPR042099">
    <property type="entry name" value="ANL_N_sf"/>
</dbReference>
<keyword evidence="4" id="KW-1185">Reference proteome</keyword>
<dbReference type="Gene3D" id="3.40.50.12780">
    <property type="entry name" value="N-terminal domain of ligase-like"/>
    <property type="match status" value="1"/>
</dbReference>
<dbReference type="NCBIfam" id="NF004837">
    <property type="entry name" value="PRK06187.1"/>
    <property type="match status" value="1"/>
</dbReference>
<dbReference type="Pfam" id="PF00501">
    <property type="entry name" value="AMP-binding"/>
    <property type="match status" value="1"/>
</dbReference>
<evidence type="ECO:0000313" key="4">
    <source>
        <dbReference type="Proteomes" id="UP000256294"/>
    </source>
</evidence>
<gene>
    <name evidence="3" type="ORF">BDD26_3539</name>
</gene>
<comment type="caution">
    <text evidence="3">The sequence shown here is derived from an EMBL/GenBank/DDBJ whole genome shotgun (WGS) entry which is preliminary data.</text>
</comment>
<name>A0A3D9UJL2_9GAMM</name>
<dbReference type="InterPro" id="IPR000873">
    <property type="entry name" value="AMP-dep_synth/lig_dom"/>
</dbReference>
<protein>
    <submittedName>
        <fullName evidence="3">Fatty-acyl-CoA synthase</fullName>
    </submittedName>
</protein>
<sequence>MSINNLFNNSVKRHENSIIVYKDITRYTYSQLRDRVKNLSSSLVKMGVKKGDVVAIADWDSNRYLEMYFAVPMIGATLMTCNIRLSKDQKIYTLNHCEAKHLFVNSDFEEEIKNDKGMLPIVLNYIICDDNNPHDDQYESLITSEDKDFSFPDIDEDSVATLFYTSGTTGLPKGFFFTHRQLVLHTLALSCSLGSNKCGQRLHNEDVYLPLTPMFHVHAWGLPYVATMMGLKQVYTGKYCAKSICKLIAAEGVTFTHSVPTLLCMVLDEAELEHVDLSNLKVLVGGASLNPPLLNRALSHGIDVWSGYGMSETGPVIAVNKMKQGILPDFRCHAGEPIPFVNIEIDSDTDLNDEQQLVGEITVVAPWLTPNYFKDNDNTKKLWKNGRLHTGDIGYIHENGSLVITDRKKDLIKSGGEWLSPNELENRALDIESIREAAFIAWPNERWGERPIAFVVPQDSTPHDEIKNRVNKHFIELTEQGKISKFAIPDLIVIVDKLPKTSVGKTDKKNLIKQLEKEMNDEY</sequence>
<dbReference type="InterPro" id="IPR045851">
    <property type="entry name" value="AMP-bd_C_sf"/>
</dbReference>
<evidence type="ECO:0000313" key="3">
    <source>
        <dbReference type="EMBL" id="REF28603.1"/>
    </source>
</evidence>
<reference evidence="3 4" key="1">
    <citation type="submission" date="2018-08" db="EMBL/GenBank/DDBJ databases">
        <title>Genomic Encyclopedia of Archaeal and Bacterial Type Strains, Phase II (KMG-II): from individual species to whole genera.</title>
        <authorList>
            <person name="Goeker M."/>
        </authorList>
    </citation>
    <scope>NUCLEOTIDE SEQUENCE [LARGE SCALE GENOMIC DNA]</scope>
    <source>
        <strain evidence="3 4">DSM 17905</strain>
    </source>
</reference>
<dbReference type="AlphaFoldDB" id="A0A3D9UJL2"/>
<dbReference type="PROSITE" id="PS00455">
    <property type="entry name" value="AMP_BINDING"/>
    <property type="match status" value="1"/>
</dbReference>
<organism evidence="3 4">
    <name type="scientific">Xenorhabdus cabanillasii</name>
    <dbReference type="NCBI Taxonomy" id="351673"/>
    <lineage>
        <taxon>Bacteria</taxon>
        <taxon>Pseudomonadati</taxon>
        <taxon>Pseudomonadota</taxon>
        <taxon>Gammaproteobacteria</taxon>
        <taxon>Enterobacterales</taxon>
        <taxon>Morganellaceae</taxon>
        <taxon>Xenorhabdus</taxon>
    </lineage>
</organism>
<dbReference type="SUPFAM" id="SSF56801">
    <property type="entry name" value="Acetyl-CoA synthetase-like"/>
    <property type="match status" value="1"/>
</dbReference>